<keyword evidence="3" id="KW-1185">Reference proteome</keyword>
<feature type="region of interest" description="Disordered" evidence="1">
    <location>
        <begin position="1"/>
        <end position="64"/>
    </location>
</feature>
<sequence>MEKRGYVASKEEVSSSKHEEGRGDTRVSPHKLLHKQFFNSREQMEASDSAMEGEERKIVTSLVL</sequence>
<name>A0AAV1RGN8_9ROSI</name>
<evidence type="ECO:0000256" key="1">
    <source>
        <dbReference type="SAM" id="MobiDB-lite"/>
    </source>
</evidence>
<accession>A0AAV1RGN8</accession>
<dbReference type="Proteomes" id="UP001314170">
    <property type="component" value="Unassembled WGS sequence"/>
</dbReference>
<dbReference type="EMBL" id="CAWUPB010000950">
    <property type="protein sequence ID" value="CAK7334081.1"/>
    <property type="molecule type" value="Genomic_DNA"/>
</dbReference>
<evidence type="ECO:0008006" key="4">
    <source>
        <dbReference type="Google" id="ProtNLM"/>
    </source>
</evidence>
<proteinExistence type="predicted"/>
<reference evidence="2 3" key="1">
    <citation type="submission" date="2024-01" db="EMBL/GenBank/DDBJ databases">
        <authorList>
            <person name="Waweru B."/>
        </authorList>
    </citation>
    <scope>NUCLEOTIDE SEQUENCE [LARGE SCALE GENOMIC DNA]</scope>
</reference>
<feature type="compositionally biased region" description="Basic and acidic residues" evidence="1">
    <location>
        <begin position="1"/>
        <end position="27"/>
    </location>
</feature>
<evidence type="ECO:0000313" key="3">
    <source>
        <dbReference type="Proteomes" id="UP001314170"/>
    </source>
</evidence>
<organism evidence="2 3">
    <name type="scientific">Dovyalis caffra</name>
    <dbReference type="NCBI Taxonomy" id="77055"/>
    <lineage>
        <taxon>Eukaryota</taxon>
        <taxon>Viridiplantae</taxon>
        <taxon>Streptophyta</taxon>
        <taxon>Embryophyta</taxon>
        <taxon>Tracheophyta</taxon>
        <taxon>Spermatophyta</taxon>
        <taxon>Magnoliopsida</taxon>
        <taxon>eudicotyledons</taxon>
        <taxon>Gunneridae</taxon>
        <taxon>Pentapetalae</taxon>
        <taxon>rosids</taxon>
        <taxon>fabids</taxon>
        <taxon>Malpighiales</taxon>
        <taxon>Salicaceae</taxon>
        <taxon>Flacourtieae</taxon>
        <taxon>Dovyalis</taxon>
    </lineage>
</organism>
<dbReference type="AlphaFoldDB" id="A0AAV1RGN8"/>
<evidence type="ECO:0000313" key="2">
    <source>
        <dbReference type="EMBL" id="CAK7334081.1"/>
    </source>
</evidence>
<comment type="caution">
    <text evidence="2">The sequence shown here is derived from an EMBL/GenBank/DDBJ whole genome shotgun (WGS) entry which is preliminary data.</text>
</comment>
<gene>
    <name evidence="2" type="ORF">DCAF_LOCUS9737</name>
</gene>
<protein>
    <recommendedName>
        <fullName evidence="4">Proopiomelanocortin</fullName>
    </recommendedName>
</protein>